<dbReference type="EMBL" id="GBRH01251714">
    <property type="protein sequence ID" value="JAD46181.1"/>
    <property type="molecule type" value="Transcribed_RNA"/>
</dbReference>
<reference evidence="1" key="1">
    <citation type="submission" date="2014-09" db="EMBL/GenBank/DDBJ databases">
        <authorList>
            <person name="Magalhaes I.L.F."/>
            <person name="Oliveira U."/>
            <person name="Santos F.R."/>
            <person name="Vidigal T.H.D.A."/>
            <person name="Brescovit A.D."/>
            <person name="Santos A.J."/>
        </authorList>
    </citation>
    <scope>NUCLEOTIDE SEQUENCE</scope>
    <source>
        <tissue evidence="1">Shoot tissue taken approximately 20 cm above the soil surface</tissue>
    </source>
</reference>
<organism evidence="1">
    <name type="scientific">Arundo donax</name>
    <name type="common">Giant reed</name>
    <name type="synonym">Donax arundinaceus</name>
    <dbReference type="NCBI Taxonomy" id="35708"/>
    <lineage>
        <taxon>Eukaryota</taxon>
        <taxon>Viridiplantae</taxon>
        <taxon>Streptophyta</taxon>
        <taxon>Embryophyta</taxon>
        <taxon>Tracheophyta</taxon>
        <taxon>Spermatophyta</taxon>
        <taxon>Magnoliopsida</taxon>
        <taxon>Liliopsida</taxon>
        <taxon>Poales</taxon>
        <taxon>Poaceae</taxon>
        <taxon>PACMAD clade</taxon>
        <taxon>Arundinoideae</taxon>
        <taxon>Arundineae</taxon>
        <taxon>Arundo</taxon>
    </lineage>
</organism>
<proteinExistence type="predicted"/>
<sequence>MRTFKTFVSLCTVYYNKTNLLLYPMNI</sequence>
<protein>
    <submittedName>
        <fullName evidence="1">Uncharacterized protein</fullName>
    </submittedName>
</protein>
<dbReference type="AlphaFoldDB" id="A0A0A9A509"/>
<accession>A0A0A9A509</accession>
<name>A0A0A9A509_ARUDO</name>
<reference evidence="1" key="2">
    <citation type="journal article" date="2015" name="Data Brief">
        <title>Shoot transcriptome of the giant reed, Arundo donax.</title>
        <authorList>
            <person name="Barrero R.A."/>
            <person name="Guerrero F.D."/>
            <person name="Moolhuijzen P."/>
            <person name="Goolsby J.A."/>
            <person name="Tidwell J."/>
            <person name="Bellgard S.E."/>
            <person name="Bellgard M.I."/>
        </authorList>
    </citation>
    <scope>NUCLEOTIDE SEQUENCE</scope>
    <source>
        <tissue evidence="1">Shoot tissue taken approximately 20 cm above the soil surface</tissue>
    </source>
</reference>
<evidence type="ECO:0000313" key="1">
    <source>
        <dbReference type="EMBL" id="JAD46181.1"/>
    </source>
</evidence>